<dbReference type="SUPFAM" id="SSF103473">
    <property type="entry name" value="MFS general substrate transporter"/>
    <property type="match status" value="1"/>
</dbReference>
<keyword evidence="4 8" id="KW-1133">Transmembrane helix</keyword>
<feature type="transmembrane region" description="Helical" evidence="8">
    <location>
        <begin position="798"/>
        <end position="815"/>
    </location>
</feature>
<feature type="compositionally biased region" description="Basic and acidic residues" evidence="7">
    <location>
        <begin position="225"/>
        <end position="234"/>
    </location>
</feature>
<dbReference type="InterPro" id="IPR011701">
    <property type="entry name" value="MFS"/>
</dbReference>
<keyword evidence="5 8" id="KW-0472">Membrane</keyword>
<feature type="transmembrane region" description="Helical" evidence="8">
    <location>
        <begin position="671"/>
        <end position="696"/>
    </location>
</feature>
<keyword evidence="3 8" id="KW-0812">Transmembrane</keyword>
<protein>
    <recommendedName>
        <fullName evidence="9">Major facilitator superfamily (MFS) profile domain-containing protein</fullName>
    </recommendedName>
</protein>
<dbReference type="FunFam" id="1.20.1410.10:FF:000015">
    <property type="entry name" value="WGS project CABT00000000 data, contig 2.10"/>
    <property type="match status" value="1"/>
</dbReference>
<dbReference type="GO" id="GO:0016020">
    <property type="term" value="C:membrane"/>
    <property type="evidence" value="ECO:0007669"/>
    <property type="project" value="UniProtKB-SubCell"/>
</dbReference>
<reference evidence="10 11" key="1">
    <citation type="submission" date="2018-06" db="EMBL/GenBank/DDBJ databases">
        <title>Genome Sequence of the Brown Rot Fungal Pathogen Monilinia fructigena.</title>
        <authorList>
            <person name="Landi L."/>
            <person name="De Miccolis Angelini R.M."/>
            <person name="Pollastro S."/>
            <person name="Abate D."/>
            <person name="Faretra F."/>
            <person name="Romanazzi G."/>
        </authorList>
    </citation>
    <scope>NUCLEOTIDE SEQUENCE [LARGE SCALE GENOMIC DNA]</scope>
    <source>
        <strain evidence="10 11">Mfrg269</strain>
    </source>
</reference>
<comment type="caution">
    <text evidence="10">The sequence shown here is derived from an EMBL/GenBank/DDBJ whole genome shotgun (WGS) entry which is preliminary data.</text>
</comment>
<organism evidence="10 11">
    <name type="scientific">Monilinia fructigena</name>
    <dbReference type="NCBI Taxonomy" id="38457"/>
    <lineage>
        <taxon>Eukaryota</taxon>
        <taxon>Fungi</taxon>
        <taxon>Dikarya</taxon>
        <taxon>Ascomycota</taxon>
        <taxon>Pezizomycotina</taxon>
        <taxon>Leotiomycetes</taxon>
        <taxon>Helotiales</taxon>
        <taxon>Sclerotiniaceae</taxon>
        <taxon>Monilinia</taxon>
    </lineage>
</organism>
<comment type="similarity">
    <text evidence="6">Belongs to the major facilitator superfamily. Allantoate permease family.</text>
</comment>
<feature type="compositionally biased region" description="Acidic residues" evidence="7">
    <location>
        <begin position="188"/>
        <end position="205"/>
    </location>
</feature>
<gene>
    <name evidence="10" type="ORF">DID88_003860</name>
</gene>
<evidence type="ECO:0000259" key="9">
    <source>
        <dbReference type="PROSITE" id="PS50850"/>
    </source>
</evidence>
<feature type="transmembrane region" description="Helical" evidence="8">
    <location>
        <begin position="443"/>
        <end position="468"/>
    </location>
</feature>
<accession>A0A395IYM2</accession>
<evidence type="ECO:0000256" key="1">
    <source>
        <dbReference type="ARBA" id="ARBA00004141"/>
    </source>
</evidence>
<feature type="transmembrane region" description="Helical" evidence="8">
    <location>
        <begin position="539"/>
        <end position="560"/>
    </location>
</feature>
<dbReference type="Gene3D" id="1.20.1410.10">
    <property type="entry name" value="I/LWEQ domain"/>
    <property type="match status" value="1"/>
</dbReference>
<comment type="subcellular location">
    <subcellularLocation>
        <location evidence="1">Membrane</location>
        <topology evidence="1">Multi-pass membrane protein</topology>
    </subcellularLocation>
</comment>
<dbReference type="InterPro" id="IPR020846">
    <property type="entry name" value="MFS_dom"/>
</dbReference>
<name>A0A395IYM2_9HELO</name>
<evidence type="ECO:0000256" key="3">
    <source>
        <dbReference type="ARBA" id="ARBA00022692"/>
    </source>
</evidence>
<feature type="transmembrane region" description="Helical" evidence="8">
    <location>
        <begin position="480"/>
        <end position="498"/>
    </location>
</feature>
<dbReference type="GO" id="GO:0033229">
    <property type="term" value="F:cysteine transmembrane transporter activity"/>
    <property type="evidence" value="ECO:0007669"/>
    <property type="project" value="TreeGrafter"/>
</dbReference>
<dbReference type="PANTHER" id="PTHR43791">
    <property type="entry name" value="PERMEASE-RELATED"/>
    <property type="match status" value="1"/>
</dbReference>
<feature type="region of interest" description="Disordered" evidence="7">
    <location>
        <begin position="186"/>
        <end position="234"/>
    </location>
</feature>
<evidence type="ECO:0000256" key="6">
    <source>
        <dbReference type="ARBA" id="ARBA00037968"/>
    </source>
</evidence>
<evidence type="ECO:0000256" key="4">
    <source>
        <dbReference type="ARBA" id="ARBA00022989"/>
    </source>
</evidence>
<feature type="domain" description="Major facilitator superfamily (MFS) profile" evidence="9">
    <location>
        <begin position="443"/>
        <end position="857"/>
    </location>
</feature>
<evidence type="ECO:0000256" key="8">
    <source>
        <dbReference type="SAM" id="Phobius"/>
    </source>
</evidence>
<evidence type="ECO:0000256" key="2">
    <source>
        <dbReference type="ARBA" id="ARBA00022448"/>
    </source>
</evidence>
<dbReference type="PANTHER" id="PTHR43791:SF63">
    <property type="entry name" value="HIGH AFFINITY CYSTEINE TRANSPORTER"/>
    <property type="match status" value="1"/>
</dbReference>
<feature type="transmembrane region" description="Helical" evidence="8">
    <location>
        <begin position="708"/>
        <end position="728"/>
    </location>
</feature>
<dbReference type="FunFam" id="1.20.1250.20:FF:000064">
    <property type="entry name" value="MFS allantoate transporter"/>
    <property type="match status" value="1"/>
</dbReference>
<dbReference type="OrthoDB" id="6730379at2759"/>
<dbReference type="Gene3D" id="1.20.1250.20">
    <property type="entry name" value="MFS general substrate transporter like domains"/>
    <property type="match status" value="1"/>
</dbReference>
<feature type="transmembrane region" description="Helical" evidence="8">
    <location>
        <begin position="605"/>
        <end position="623"/>
    </location>
</feature>
<keyword evidence="11" id="KW-1185">Reference proteome</keyword>
<feature type="transmembrane region" description="Helical" evidence="8">
    <location>
        <begin position="510"/>
        <end position="527"/>
    </location>
</feature>
<dbReference type="InterPro" id="IPR036259">
    <property type="entry name" value="MFS_trans_sf"/>
</dbReference>
<evidence type="ECO:0000313" key="11">
    <source>
        <dbReference type="Proteomes" id="UP000249056"/>
    </source>
</evidence>
<feature type="transmembrane region" description="Helical" evidence="8">
    <location>
        <begin position="767"/>
        <end position="786"/>
    </location>
</feature>
<proteinExistence type="inferred from homology"/>
<evidence type="ECO:0000256" key="5">
    <source>
        <dbReference type="ARBA" id="ARBA00023136"/>
    </source>
</evidence>
<dbReference type="Pfam" id="PF07690">
    <property type="entry name" value="MFS_1"/>
    <property type="match status" value="1"/>
</dbReference>
<evidence type="ECO:0000256" key="7">
    <source>
        <dbReference type="SAM" id="MobiDB-lite"/>
    </source>
</evidence>
<sequence>MAATENKAEDDLAILKSTVETTKNLIQQLQAFAKAPEDAKEGSSSEEKPKHADVNAIDLAHDSASLIKAHSTKLSLLIINKPFTASAITKVLREIVAGPLPGLASAVEICNAAKYTKAMSEELQWRVKKVLIELSTLVSAIPLDGKILSDDKKNGTGKSNGKAGLAVKRAEEYRDLVKDALEELQTWAEEESDDEDDEENSGDEGDEKKDPQDIVDDLFGSQPHIPKDDPEKIREKLESSTKRLRLIILMYQAVVKRRFKTLPYLPHPELPAQLKENSSEDPGIVECLDEVLVRMKKITDLTDDLASAFYELDSATIDKLMDETWFTGFATIELLIKNWDGEKDDFTTWAYKFQLAMKKAGDVMNIPGAVEDISKAQRMDHPSPQPDTDISHIENVLYPGPDKPDHMDYGRVDSEVAKYTSDVLIHISEDESRRLKKLIDRRVLLIMVVTYFIQALDKGTLAFTSIMGIQKDTHLIGNQYSWLTTCIYLAILVVEYPTNWLIQRVPIAKYLGINVCIWSIVLSMHALCHNFEGLVIARTLLGAFEAACQPIFVVLSSMWYKRDEQAGVVIYWYMMNGAQQIVGGLLAYCFTLLKSGSLKSWQAIFVAYACFSFLWGIFIIIWMPDSPMRAKCFSEADKKLMVERVRSNQTGMQNRKFRIEHVKDAFTDPQMYCYCLIAICTTLPTSGLGAFANIIITGFDFTVLQTQLLSMILGFYIIIVLLSCHYLVKKYNQNILVMTCFLLPSFVGTIILMTIRNTNISTQIGLLISYYITLSFWSTATLSLTLISRNVAGQTKKIIVVAANFICWAAGNATGPQVFLKTDEPRYFIAFATHLGCYTLLLLVLLFLRWHLMRENRKRDELAEAGVREASDQDMVHAFDDLTDRENPNFRYFGGMSI</sequence>
<feature type="transmembrane region" description="Helical" evidence="8">
    <location>
        <begin position="827"/>
        <end position="848"/>
    </location>
</feature>
<keyword evidence="2" id="KW-0813">Transport</keyword>
<feature type="transmembrane region" description="Helical" evidence="8">
    <location>
        <begin position="735"/>
        <end position="755"/>
    </location>
</feature>
<feature type="transmembrane region" description="Helical" evidence="8">
    <location>
        <begin position="572"/>
        <end position="593"/>
    </location>
</feature>
<dbReference type="EMBL" id="QKRW01000019">
    <property type="protein sequence ID" value="RAL63439.1"/>
    <property type="molecule type" value="Genomic_DNA"/>
</dbReference>
<dbReference type="PROSITE" id="PS50850">
    <property type="entry name" value="MFS"/>
    <property type="match status" value="1"/>
</dbReference>
<dbReference type="Proteomes" id="UP000249056">
    <property type="component" value="Unassembled WGS sequence"/>
</dbReference>
<dbReference type="AlphaFoldDB" id="A0A395IYM2"/>
<evidence type="ECO:0000313" key="10">
    <source>
        <dbReference type="EMBL" id="RAL63439.1"/>
    </source>
</evidence>